<dbReference type="SUPFAM" id="SSF82693">
    <property type="entry name" value="Multidrug efflux transporter AcrB pore domain, PN1, PN2, PC1 and PC2 subdomains"/>
    <property type="match status" value="3"/>
</dbReference>
<comment type="similarity">
    <text evidence="2">Belongs to the resistance-nodulation-cell division (RND) (TC 2.A.6) family.</text>
</comment>
<feature type="transmembrane region" description="Helical" evidence="8">
    <location>
        <begin position="488"/>
        <end position="509"/>
    </location>
</feature>
<dbReference type="InterPro" id="IPR004763">
    <property type="entry name" value="CusA-like"/>
</dbReference>
<dbReference type="Gene3D" id="3.30.2090.10">
    <property type="entry name" value="Multidrug efflux transporter AcrB TolC docking domain, DN and DC subdomains"/>
    <property type="match status" value="2"/>
</dbReference>
<dbReference type="Gene3D" id="3.30.70.1440">
    <property type="entry name" value="Multidrug efflux transporter AcrB pore domain"/>
    <property type="match status" value="1"/>
</dbReference>
<evidence type="ECO:0000313" key="9">
    <source>
        <dbReference type="EMBL" id="ALO27497.1"/>
    </source>
</evidence>
<dbReference type="Gene3D" id="1.20.1640.10">
    <property type="entry name" value="Multidrug efflux transporter AcrB transmembrane domain"/>
    <property type="match status" value="2"/>
</dbReference>
<name>A0A0E3BRQ1_LEPBO</name>
<protein>
    <submittedName>
        <fullName evidence="9">Heavy metal efflux pump, CzcA family</fullName>
    </submittedName>
</protein>
<keyword evidence="3" id="KW-0813">Transport</keyword>
<dbReference type="InterPro" id="IPR001036">
    <property type="entry name" value="Acrflvin-R"/>
</dbReference>
<feature type="transmembrane region" description="Helical" evidence="8">
    <location>
        <begin position="345"/>
        <end position="364"/>
    </location>
</feature>
<feature type="transmembrane region" description="Helical" evidence="8">
    <location>
        <begin position="12"/>
        <end position="31"/>
    </location>
</feature>
<keyword evidence="4" id="KW-1003">Cell membrane</keyword>
<feature type="transmembrane region" description="Helical" evidence="8">
    <location>
        <begin position="1016"/>
        <end position="1041"/>
    </location>
</feature>
<dbReference type="PRINTS" id="PR00702">
    <property type="entry name" value="ACRIFLAVINRP"/>
</dbReference>
<evidence type="ECO:0000256" key="6">
    <source>
        <dbReference type="ARBA" id="ARBA00022989"/>
    </source>
</evidence>
<feature type="transmembrane region" description="Helical" evidence="8">
    <location>
        <begin position="887"/>
        <end position="904"/>
    </location>
</feature>
<dbReference type="AlphaFoldDB" id="A0A0E3BRQ1"/>
<gene>
    <name evidence="9" type="ORF">LBBP_03300</name>
</gene>
<dbReference type="Gene3D" id="3.30.70.1320">
    <property type="entry name" value="Multidrug efflux transporter AcrB pore domain like"/>
    <property type="match status" value="1"/>
</dbReference>
<dbReference type="GO" id="GO:0005886">
    <property type="term" value="C:plasma membrane"/>
    <property type="evidence" value="ECO:0007669"/>
    <property type="project" value="UniProtKB-SubCell"/>
</dbReference>
<dbReference type="NCBIfam" id="TIGR00914">
    <property type="entry name" value="2A0601"/>
    <property type="match status" value="1"/>
</dbReference>
<dbReference type="GeneID" id="61173159"/>
<dbReference type="InterPro" id="IPR027463">
    <property type="entry name" value="AcrB_DN_DC_subdom"/>
</dbReference>
<comment type="subcellular location">
    <subcellularLocation>
        <location evidence="1">Cell membrane</location>
        <topology evidence="1">Multi-pass membrane protein</topology>
    </subcellularLocation>
</comment>
<evidence type="ECO:0000256" key="4">
    <source>
        <dbReference type="ARBA" id="ARBA00022475"/>
    </source>
</evidence>
<sequence length="1057" mass="117148">MVERLIEFSLKRRIPTILLALFVFGIGLWSWNTLKKEAYPDVGDTQVTVIALLPGKAALEVEKQVTLPLERELNTVPYVLTRRSKTIFGLSVLQLIFEDGVSDFTARELVLEKIRNADLPQHANLSLAPLTGPVGEIFRYTIEAGEEWSGMDLRTIQDWIVIPALRQVNGVADVINFGGLVKQYHIITSPNRIYRYNLSIRDVIETISSNNRNTGGHTLTRGDQSFAVRGLGAIQNTDDIRNTVIASSGGTPIYIGNLASVEEYPKQPDGIFSYALKDPHSSNIKLRESGVQGLIAMRRGENPSEVVERVKEKLEEINRNYLPKGVRLTTTYDRSDLVNFTVNTISRTLFEGISVVVLVLIFFIGSVRSALVVACTIPLSLLFAFSLMKVTNIPANLLSLGAIDFGIIVDGAVVVVDNISRKYKEAKGKKISGLSFKEIETLTIEGTKEVGIEIFFSISIIILAYMPIFTFQRIEGKLFSPMAFTLSYAISGSMLIALTFIPVLMTFLYRSKLEKNGNDSLEWQNPIFIKIQNFYSLFLAKRLVDPKKVVAFTWILVLGIGSFSYFRLGIEFLPELDEGSINIRCFFPVGISLKTSEKYVPIIRSTILKHEQVSSVLTQLGRNDEGSDPYGPNRLEILVGLKDYSVWKEKISKRQLLSKIKKELQENLPGIGFLFSQPILDNVTESVTGSVSDLAILINGEDLNILRNLGEQILTTISEIPGATESGIEQEGDQTQLTIEINRKQAARYGINTSEILDTMEAAIGGKKVGMLYDDFKRFEIVVRYTNDFRSSIDSVRTLLVTGPGGARIPLSELANINFKDGPTIIQRQDGKRQISVRTNIRGRDQGSFAAEAKELVAEKIKIPEGIEIHWGGQFENLHRAVSRLRFVIPLTLFAIFLILYVMFKTPQMVLLAMSGIPISISGGLLALLFRGTNFSVSAGVGLISLFGISTMTGVLFISRLLHMLEKNQNKDLKSSVIEAAVIQLRPRIMTVLLALLGLIPAAIASGIGSDIQKPLATVIVGGLTLELLVTLVYIPSLFYLTEKRKRIVPNSSNKNG</sequence>
<dbReference type="GO" id="GO:0042910">
    <property type="term" value="F:xenobiotic transmembrane transporter activity"/>
    <property type="evidence" value="ECO:0007669"/>
    <property type="project" value="TreeGrafter"/>
</dbReference>
<evidence type="ECO:0000256" key="3">
    <source>
        <dbReference type="ARBA" id="ARBA00022448"/>
    </source>
</evidence>
<evidence type="ECO:0000256" key="2">
    <source>
        <dbReference type="ARBA" id="ARBA00010942"/>
    </source>
</evidence>
<keyword evidence="5 8" id="KW-0812">Transmembrane</keyword>
<dbReference type="Proteomes" id="UP000058857">
    <property type="component" value="Chromosome 1"/>
</dbReference>
<dbReference type="GO" id="GO:0008324">
    <property type="term" value="F:monoatomic cation transmembrane transporter activity"/>
    <property type="evidence" value="ECO:0007669"/>
    <property type="project" value="InterPro"/>
</dbReference>
<dbReference type="RefSeq" id="WP_002723955.1">
    <property type="nucleotide sequence ID" value="NZ_CP012029.1"/>
</dbReference>
<feature type="transmembrane region" description="Helical" evidence="8">
    <location>
        <begin position="989"/>
        <end position="1010"/>
    </location>
</feature>
<evidence type="ECO:0000256" key="8">
    <source>
        <dbReference type="SAM" id="Phobius"/>
    </source>
</evidence>
<dbReference type="Gene3D" id="3.30.70.1430">
    <property type="entry name" value="Multidrug efflux transporter AcrB pore domain"/>
    <property type="match status" value="2"/>
</dbReference>
<feature type="transmembrane region" description="Helical" evidence="8">
    <location>
        <begin position="911"/>
        <end position="930"/>
    </location>
</feature>
<dbReference type="PANTHER" id="PTHR32063">
    <property type="match status" value="1"/>
</dbReference>
<dbReference type="Pfam" id="PF00873">
    <property type="entry name" value="ACR_tran"/>
    <property type="match status" value="1"/>
</dbReference>
<dbReference type="EMBL" id="CP012029">
    <property type="protein sequence ID" value="ALO27497.1"/>
    <property type="molecule type" value="Genomic_DNA"/>
</dbReference>
<dbReference type="PANTHER" id="PTHR32063:SF17">
    <property type="entry name" value="CATION EFFLUX SYSTEM PROTEIN"/>
    <property type="match status" value="1"/>
</dbReference>
<evidence type="ECO:0000256" key="7">
    <source>
        <dbReference type="ARBA" id="ARBA00023136"/>
    </source>
</evidence>
<dbReference type="SUPFAM" id="SSF82714">
    <property type="entry name" value="Multidrug efflux transporter AcrB TolC docking domain, DN and DC subdomains"/>
    <property type="match status" value="2"/>
</dbReference>
<feature type="transmembrane region" description="Helical" evidence="8">
    <location>
        <begin position="397"/>
        <end position="420"/>
    </location>
</feature>
<evidence type="ECO:0000313" key="10">
    <source>
        <dbReference type="Proteomes" id="UP000058857"/>
    </source>
</evidence>
<evidence type="ECO:0000256" key="1">
    <source>
        <dbReference type="ARBA" id="ARBA00004651"/>
    </source>
</evidence>
<organism evidence="9">
    <name type="scientific">Leptospira borgpetersenii serovar Ballum</name>
    <dbReference type="NCBI Taxonomy" id="280505"/>
    <lineage>
        <taxon>Bacteria</taxon>
        <taxon>Pseudomonadati</taxon>
        <taxon>Spirochaetota</taxon>
        <taxon>Spirochaetia</taxon>
        <taxon>Leptospirales</taxon>
        <taxon>Leptospiraceae</taxon>
        <taxon>Leptospira</taxon>
    </lineage>
</organism>
<dbReference type="SUPFAM" id="SSF82866">
    <property type="entry name" value="Multidrug efflux transporter AcrB transmembrane domain"/>
    <property type="match status" value="2"/>
</dbReference>
<evidence type="ECO:0000256" key="5">
    <source>
        <dbReference type="ARBA" id="ARBA00022692"/>
    </source>
</evidence>
<dbReference type="PATRIC" id="fig|280505.15.peg.3220"/>
<feature type="transmembrane region" description="Helical" evidence="8">
    <location>
        <begin position="549"/>
        <end position="568"/>
    </location>
</feature>
<keyword evidence="7 8" id="KW-0472">Membrane</keyword>
<reference evidence="9 10" key="1">
    <citation type="journal article" date="2015" name="PLoS Negl. Trop. Dis.">
        <title>Distribution of Plasmids in Distinct Leptospira Pathogenic Species.</title>
        <authorList>
            <person name="Wang Y."/>
            <person name="Zhuang X."/>
            <person name="Zhong Y."/>
            <person name="Zhang C."/>
            <person name="Zhang Y."/>
            <person name="Zeng L."/>
            <person name="Zhu Y."/>
            <person name="He P."/>
            <person name="Dong K."/>
            <person name="Pal U."/>
            <person name="Guo X."/>
            <person name="Qin J."/>
        </authorList>
    </citation>
    <scope>NUCLEOTIDE SEQUENCE [LARGE SCALE GENOMIC DNA]</scope>
    <source>
        <strain evidence="9 10">56604</strain>
    </source>
</reference>
<proteinExistence type="inferred from homology"/>
<feature type="transmembrane region" description="Helical" evidence="8">
    <location>
        <begin position="450"/>
        <end position="468"/>
    </location>
</feature>
<accession>A0A0E3BRQ1</accession>
<feature type="transmembrane region" description="Helical" evidence="8">
    <location>
        <begin position="936"/>
        <end position="958"/>
    </location>
</feature>
<keyword evidence="6 8" id="KW-1133">Transmembrane helix</keyword>